<reference evidence="2 3" key="1">
    <citation type="submission" date="2019-01" db="EMBL/GenBank/DDBJ databases">
        <title>Draft genome sequences of the type strains of six Macrococcus species.</title>
        <authorList>
            <person name="Mazhar S."/>
            <person name="Altermann E."/>
            <person name="Hill C."/>
            <person name="Mcauliffe O."/>
        </authorList>
    </citation>
    <scope>NUCLEOTIDE SEQUENCE [LARGE SCALE GENOMIC DNA]</scope>
    <source>
        <strain evidence="2 3">CCM4815</strain>
    </source>
</reference>
<evidence type="ECO:0000313" key="2">
    <source>
        <dbReference type="EMBL" id="TDM13159.1"/>
    </source>
</evidence>
<dbReference type="PANTHER" id="PTHR34297">
    <property type="entry name" value="HYPOTHETICAL CYTOSOLIC PROTEIN-RELATED"/>
    <property type="match status" value="1"/>
</dbReference>
<dbReference type="PANTHER" id="PTHR34297:SF1">
    <property type="entry name" value="ASP23_GLS24 FAMILY ENVELOPE STRESS RESPONSE PROTEIN"/>
    <property type="match status" value="1"/>
</dbReference>
<sequence length="115" mass="12730">MVESMSKQNLGTVEISPNVIEVIANIAVSEVKGVSLLQKNKSLDKLGVKNARGVNVEIKEDDIYIDAYCTFDYGTKISATAKQVQQNIKHALENMTALNPKQVNVHIINIKFKDN</sequence>
<evidence type="ECO:0000313" key="3">
    <source>
        <dbReference type="Proteomes" id="UP000294802"/>
    </source>
</evidence>
<dbReference type="EMBL" id="SCWB01000001">
    <property type="protein sequence ID" value="TDM13159.1"/>
    <property type="molecule type" value="Genomic_DNA"/>
</dbReference>
<dbReference type="RefSeq" id="WP_133442762.1">
    <property type="nucleotide sequence ID" value="NZ_SCWB01000001.1"/>
</dbReference>
<keyword evidence="3" id="KW-1185">Reference proteome</keyword>
<organism evidence="2 3">
    <name type="scientific">Macrococcus lamae</name>
    <dbReference type="NCBI Taxonomy" id="198484"/>
    <lineage>
        <taxon>Bacteria</taxon>
        <taxon>Bacillati</taxon>
        <taxon>Bacillota</taxon>
        <taxon>Bacilli</taxon>
        <taxon>Bacillales</taxon>
        <taxon>Staphylococcaceae</taxon>
        <taxon>Macrococcus</taxon>
    </lineage>
</organism>
<comment type="caution">
    <text evidence="2">The sequence shown here is derived from an EMBL/GenBank/DDBJ whole genome shotgun (WGS) entry which is preliminary data.</text>
</comment>
<dbReference type="Pfam" id="PF03780">
    <property type="entry name" value="Asp23"/>
    <property type="match status" value="1"/>
</dbReference>
<dbReference type="Proteomes" id="UP000294802">
    <property type="component" value="Unassembled WGS sequence"/>
</dbReference>
<name>A0A4R6BXB8_9STAP</name>
<dbReference type="InterPro" id="IPR005531">
    <property type="entry name" value="Asp23"/>
</dbReference>
<accession>A0A4R6BXB8</accession>
<gene>
    <name evidence="2" type="ORF">ERX29_00725</name>
</gene>
<evidence type="ECO:0000256" key="1">
    <source>
        <dbReference type="ARBA" id="ARBA00005721"/>
    </source>
</evidence>
<protein>
    <submittedName>
        <fullName evidence="2">Asp23/Gls24 family envelope stress response protein</fullName>
    </submittedName>
</protein>
<proteinExistence type="inferred from homology"/>
<dbReference type="OrthoDB" id="9793465at2"/>
<comment type="similarity">
    <text evidence="1">Belongs to the asp23 family.</text>
</comment>
<dbReference type="AlphaFoldDB" id="A0A4R6BXB8"/>